<reference evidence="2 3" key="1">
    <citation type="journal article" date="2013" name="PLoS Genet.">
        <title>The genome and development-dependent transcriptomes of Pyronema confluens: a window into fungal evolution.</title>
        <authorList>
            <person name="Traeger S."/>
            <person name="Altegoer F."/>
            <person name="Freitag M."/>
            <person name="Gabaldon T."/>
            <person name="Kempken F."/>
            <person name="Kumar A."/>
            <person name="Marcet-Houben M."/>
            <person name="Poggeler S."/>
            <person name="Stajich J.E."/>
            <person name="Nowrousian M."/>
        </authorList>
    </citation>
    <scope>NUCLEOTIDE SEQUENCE [LARGE SCALE GENOMIC DNA]</scope>
    <source>
        <strain evidence="3">CBS 100304</strain>
        <tissue evidence="2">Vegetative mycelium</tissue>
    </source>
</reference>
<keyword evidence="1" id="KW-1133">Transmembrane helix</keyword>
<name>U4KYN8_PYROM</name>
<proteinExistence type="predicted"/>
<evidence type="ECO:0000313" key="3">
    <source>
        <dbReference type="Proteomes" id="UP000018144"/>
    </source>
</evidence>
<keyword evidence="1" id="KW-0472">Membrane</keyword>
<sequence>MRTSPPLAADEPYYDHYQFDAKEDGNAICRVLPSFVLVHYFYEPELARFCGDQILTTIPKRFSATPNGHIGRDIEKACGLRFRHGYCPKRIIGHLVFLWTFSTKFAAWCLTGNPKDVQTDFVPGTMITAVFAAMIGMANILNYY</sequence>
<protein>
    <submittedName>
        <fullName evidence="2">Uncharacterized protein</fullName>
    </submittedName>
</protein>
<keyword evidence="3" id="KW-1185">Reference proteome</keyword>
<dbReference type="Proteomes" id="UP000018144">
    <property type="component" value="Unassembled WGS sequence"/>
</dbReference>
<feature type="transmembrane region" description="Helical" evidence="1">
    <location>
        <begin position="121"/>
        <end position="141"/>
    </location>
</feature>
<evidence type="ECO:0000256" key="1">
    <source>
        <dbReference type="SAM" id="Phobius"/>
    </source>
</evidence>
<gene>
    <name evidence="2" type="ORF">PCON_06357</name>
</gene>
<keyword evidence="1" id="KW-0812">Transmembrane</keyword>
<dbReference type="AlphaFoldDB" id="U4KYN8"/>
<accession>U4KYN8</accession>
<feature type="transmembrane region" description="Helical" evidence="1">
    <location>
        <begin position="91"/>
        <end position="109"/>
    </location>
</feature>
<evidence type="ECO:0000313" key="2">
    <source>
        <dbReference type="EMBL" id="CCX06770.1"/>
    </source>
</evidence>
<organism evidence="2 3">
    <name type="scientific">Pyronema omphalodes (strain CBS 100304)</name>
    <name type="common">Pyronema confluens</name>
    <dbReference type="NCBI Taxonomy" id="1076935"/>
    <lineage>
        <taxon>Eukaryota</taxon>
        <taxon>Fungi</taxon>
        <taxon>Dikarya</taxon>
        <taxon>Ascomycota</taxon>
        <taxon>Pezizomycotina</taxon>
        <taxon>Pezizomycetes</taxon>
        <taxon>Pezizales</taxon>
        <taxon>Pyronemataceae</taxon>
        <taxon>Pyronema</taxon>
    </lineage>
</organism>
<dbReference type="EMBL" id="HF935310">
    <property type="protein sequence ID" value="CCX06770.1"/>
    <property type="molecule type" value="Genomic_DNA"/>
</dbReference>